<keyword evidence="3" id="KW-1185">Reference proteome</keyword>
<dbReference type="AlphaFoldDB" id="A0AAF0DKN1"/>
<name>A0AAF0DKN1_9EURO</name>
<evidence type="ECO:0000259" key="1">
    <source>
        <dbReference type="Pfam" id="PF00456"/>
    </source>
</evidence>
<dbReference type="SUPFAM" id="SSF52518">
    <property type="entry name" value="Thiamin diphosphate-binding fold (THDP-binding)"/>
    <property type="match status" value="1"/>
</dbReference>
<dbReference type="EMBL" id="CP120630">
    <property type="protein sequence ID" value="WEW60525.1"/>
    <property type="molecule type" value="Genomic_DNA"/>
</dbReference>
<sequence>MAPGRLEPALADLNSSGMLKPPVGDDGLFKSKYTEVQTPAEDSRSVEVICGLVLDCCQQWGIGHGGSALGMTAIAQTLWCHVLRFGPAHPDWFDRDRFVLSIGHVGILQYIMLHLAGYEKWTLKTAQRLLSSPELCRICLPQFRK</sequence>
<dbReference type="GO" id="GO:0005634">
    <property type="term" value="C:nucleus"/>
    <property type="evidence" value="ECO:0007669"/>
    <property type="project" value="TreeGrafter"/>
</dbReference>
<evidence type="ECO:0000313" key="3">
    <source>
        <dbReference type="Proteomes" id="UP001219355"/>
    </source>
</evidence>
<organism evidence="2 3">
    <name type="scientific">Emydomyces testavorans</name>
    <dbReference type="NCBI Taxonomy" id="2070801"/>
    <lineage>
        <taxon>Eukaryota</taxon>
        <taxon>Fungi</taxon>
        <taxon>Dikarya</taxon>
        <taxon>Ascomycota</taxon>
        <taxon>Pezizomycotina</taxon>
        <taxon>Eurotiomycetes</taxon>
        <taxon>Eurotiomycetidae</taxon>
        <taxon>Onygenales</taxon>
        <taxon>Nannizziopsiaceae</taxon>
        <taxon>Emydomyces</taxon>
    </lineage>
</organism>
<dbReference type="PANTHER" id="PTHR43522:SF6">
    <property type="entry name" value="TRANSKETOLASE-LIKE PYRIMIDINE-BINDING DOMAIN-CONTAINING PROTEIN-RELATED"/>
    <property type="match status" value="1"/>
</dbReference>
<dbReference type="Pfam" id="PF00456">
    <property type="entry name" value="Transketolase_N"/>
    <property type="match status" value="1"/>
</dbReference>
<accession>A0AAF0DKN1</accession>
<dbReference type="InterPro" id="IPR029061">
    <property type="entry name" value="THDP-binding"/>
</dbReference>
<dbReference type="InterPro" id="IPR033247">
    <property type="entry name" value="Transketolase_fam"/>
</dbReference>
<dbReference type="GO" id="GO:0004802">
    <property type="term" value="F:transketolase activity"/>
    <property type="evidence" value="ECO:0007669"/>
    <property type="project" value="UniProtKB-EC"/>
</dbReference>
<evidence type="ECO:0000313" key="2">
    <source>
        <dbReference type="EMBL" id="WEW60525.1"/>
    </source>
</evidence>
<dbReference type="Gene3D" id="3.40.50.970">
    <property type="match status" value="1"/>
</dbReference>
<dbReference type="PANTHER" id="PTHR43522">
    <property type="entry name" value="TRANSKETOLASE"/>
    <property type="match status" value="1"/>
</dbReference>
<keyword evidence="2" id="KW-0808">Transferase</keyword>
<dbReference type="Proteomes" id="UP001219355">
    <property type="component" value="Chromosome 4"/>
</dbReference>
<dbReference type="GO" id="GO:0005829">
    <property type="term" value="C:cytosol"/>
    <property type="evidence" value="ECO:0007669"/>
    <property type="project" value="TreeGrafter"/>
</dbReference>
<reference evidence="2" key="1">
    <citation type="submission" date="2023-03" db="EMBL/GenBank/DDBJ databases">
        <title>Emydomyces testavorans Genome Sequence.</title>
        <authorList>
            <person name="Hoyer L."/>
        </authorList>
    </citation>
    <scope>NUCLEOTIDE SEQUENCE</scope>
    <source>
        <strain evidence="2">16-2883</strain>
    </source>
</reference>
<feature type="domain" description="Transketolase N-terminal" evidence="1">
    <location>
        <begin position="42"/>
        <end position="121"/>
    </location>
</feature>
<proteinExistence type="predicted"/>
<gene>
    <name evidence="2" type="ORF">PRK78_006012</name>
</gene>
<dbReference type="GO" id="GO:0006098">
    <property type="term" value="P:pentose-phosphate shunt"/>
    <property type="evidence" value="ECO:0007669"/>
    <property type="project" value="TreeGrafter"/>
</dbReference>
<dbReference type="InterPro" id="IPR005474">
    <property type="entry name" value="Transketolase_N"/>
</dbReference>
<protein>
    <submittedName>
        <fullName evidence="2">Transketolase</fullName>
        <ecNumber evidence="2">2.2.1.1</ecNumber>
    </submittedName>
</protein>
<dbReference type="EC" id="2.2.1.1" evidence="2"/>